<proteinExistence type="inferred from homology"/>
<keyword evidence="7" id="KW-0175">Coiled coil</keyword>
<dbReference type="InterPro" id="IPR031736">
    <property type="entry name" value="REXO1-like_dom"/>
</dbReference>
<evidence type="ECO:0000256" key="5">
    <source>
        <dbReference type="ARBA" id="ARBA00022839"/>
    </source>
</evidence>
<dbReference type="SMART" id="SM00479">
    <property type="entry name" value="EXOIII"/>
    <property type="match status" value="1"/>
</dbReference>
<dbReference type="InterPro" id="IPR013520">
    <property type="entry name" value="Ribonucl_H"/>
</dbReference>
<feature type="domain" description="Exonuclease" evidence="9">
    <location>
        <begin position="793"/>
        <end position="950"/>
    </location>
</feature>
<evidence type="ECO:0000256" key="4">
    <source>
        <dbReference type="ARBA" id="ARBA00022801"/>
    </source>
</evidence>
<name>A0ABM0QID7_GALVR</name>
<protein>
    <submittedName>
        <fullName evidence="11">Exonuclease GOR-like protein isoform X1</fullName>
    </submittedName>
</protein>
<accession>A0ABM0QID7</accession>
<dbReference type="PANTHER" id="PTHR12801:SF152">
    <property type="entry name" value="EXONUCLEASE DOMAIN-CONTAINING PROTEIN"/>
    <property type="match status" value="1"/>
</dbReference>
<keyword evidence="6" id="KW-0539">Nucleus</keyword>
<organism evidence="10 11">
    <name type="scientific">Galeopterus variegatus</name>
    <name type="common">Malayan flying lemur</name>
    <name type="synonym">Cynocephalus variegatus</name>
    <dbReference type="NCBI Taxonomy" id="482537"/>
    <lineage>
        <taxon>Eukaryota</taxon>
        <taxon>Metazoa</taxon>
        <taxon>Chordata</taxon>
        <taxon>Craniata</taxon>
        <taxon>Vertebrata</taxon>
        <taxon>Euteleostomi</taxon>
        <taxon>Mammalia</taxon>
        <taxon>Eutheria</taxon>
        <taxon>Euarchontoglires</taxon>
        <taxon>Dermoptera</taxon>
        <taxon>Cynocephalidae</taxon>
        <taxon>Galeopterus</taxon>
    </lineage>
</organism>
<comment type="similarity">
    <text evidence="2">Belongs to the REXO1/REXO3 family.</text>
</comment>
<dbReference type="InterPro" id="IPR012337">
    <property type="entry name" value="RNaseH-like_sf"/>
</dbReference>
<dbReference type="InterPro" id="IPR036397">
    <property type="entry name" value="RNaseH_sf"/>
</dbReference>
<dbReference type="Gene3D" id="3.30.420.10">
    <property type="entry name" value="Ribonuclease H-like superfamily/Ribonuclease H"/>
    <property type="match status" value="1"/>
</dbReference>
<comment type="subcellular location">
    <subcellularLocation>
        <location evidence="1">Nucleus</location>
    </subcellularLocation>
</comment>
<dbReference type="CDD" id="cd06145">
    <property type="entry name" value="REX1_like"/>
    <property type="match status" value="1"/>
</dbReference>
<dbReference type="RefSeq" id="XP_008568128.1">
    <property type="nucleotide sequence ID" value="XM_008569906.1"/>
</dbReference>
<evidence type="ECO:0000256" key="6">
    <source>
        <dbReference type="ARBA" id="ARBA00023242"/>
    </source>
</evidence>
<feature type="coiled-coil region" evidence="7">
    <location>
        <begin position="13"/>
        <end position="50"/>
    </location>
</feature>
<dbReference type="GeneID" id="103588262"/>
<dbReference type="PANTHER" id="PTHR12801">
    <property type="entry name" value="RNA EXONUCLEASE REXO1 / RECO3 FAMILY MEMBER-RELATED"/>
    <property type="match status" value="1"/>
</dbReference>
<evidence type="ECO:0000313" key="11">
    <source>
        <dbReference type="RefSeq" id="XP_008568128.1"/>
    </source>
</evidence>
<dbReference type="SUPFAM" id="SSF53098">
    <property type="entry name" value="Ribonuclease H-like"/>
    <property type="match status" value="1"/>
</dbReference>
<evidence type="ECO:0000256" key="8">
    <source>
        <dbReference type="SAM" id="MobiDB-lite"/>
    </source>
</evidence>
<evidence type="ECO:0000259" key="9">
    <source>
        <dbReference type="SMART" id="SM00479"/>
    </source>
</evidence>
<reference evidence="11" key="1">
    <citation type="submission" date="2025-08" db="UniProtKB">
        <authorList>
            <consortium name="RefSeq"/>
        </authorList>
    </citation>
    <scope>IDENTIFICATION</scope>
</reference>
<evidence type="ECO:0000256" key="1">
    <source>
        <dbReference type="ARBA" id="ARBA00004123"/>
    </source>
</evidence>
<dbReference type="InterPro" id="IPR047021">
    <property type="entry name" value="REXO1/3/4-like"/>
</dbReference>
<keyword evidence="3" id="KW-0540">Nuclease</keyword>
<evidence type="ECO:0000256" key="7">
    <source>
        <dbReference type="SAM" id="Coils"/>
    </source>
</evidence>
<sequence>MQRSRVEAMGTSMEELERINKKIDSVKTEVEEKQERISKLNLALEELTQSPIASLNDTNMREDFPEKGLLPKGNCNEPSKNKDSQPRKYMIDHKGTATDFEYDALLNYSAKPSGASKSKLDGTDQQPFCHLQKSVGENCHKTLESQRPYVSPIRIQINLEESDEDDLIIDVPPLMPTSKKSRLFRGFKHQHMDERIHITPLEERDLQISGPEEEKIDKTQQTTQIVDDSNKLEPPKLLMKTSLDTKSNVNLCPVRTHMSKMGSFGGNKKYGCINLCPVRTRMSKMESSGGNKKYGCISKEGVSCAPLSDKEILTESHNESHPKNKKHVKAIYDTQKKETECWYSPSEPQDKLVKYSVLGVPDSQDSTIFEDSKLVELDSGKGITEDDTLSDSDDTMKECLQIFNELTENEAHKEETAKQASRKQDMLYYKKNSGPKKRIAHTAKFDAPTSKEIISAFREPVPPLRSHSVILRAQQQAVQIKAAIKSGQAFVAAASEQKKNAFACPASQTQRTENSFTSSRPHLDVVLSRENPTAKTSRSHIPVKSIASFPVKMSKHKAAHGKQALVTSESSSKVPDEVRQRCISSFVQKYLKVCKTEDEALNKAKIEEKAIYEKCGSKHMYVNVAINTLKKLKNQVEYGSSNDKTTGKYEKKDVLTGIILYRHLKDYLLTEEQLRENNYPQPKPDKPGSVLLNPGMTKTLVNDASKICCRCGKIYGLTPSGQHSWVEECNYHFGQVLSHKVLSGLESRYSCCGGMLGSPGCQVAKLHVHNQKENLEGFVTTFLKAPPADGSPGVFAVNCEVCYTAKGLELTQVTVVDASLQVVYDTFVKPDEEVIDYNTRFSGVVEGDLRNTKTSIRDVQAVLLNLFSADTVLIGHNFEHSLYALKLIHTSIVDTSVMFPHRLGLPHKRSLRSLVAECLQRVVQDDGHDFSENAKACMELVLWKVEEDLKGKKRALGP</sequence>
<keyword evidence="5" id="KW-0269">Exonuclease</keyword>
<gene>
    <name evidence="11" type="primary">LOC103588262</name>
</gene>
<dbReference type="Proteomes" id="UP000694923">
    <property type="component" value="Unplaced"/>
</dbReference>
<dbReference type="InterPro" id="IPR034922">
    <property type="entry name" value="REX1-like_exo"/>
</dbReference>
<evidence type="ECO:0000256" key="3">
    <source>
        <dbReference type="ARBA" id="ARBA00022722"/>
    </source>
</evidence>
<dbReference type="Pfam" id="PF15870">
    <property type="entry name" value="EloA-BP1"/>
    <property type="match status" value="2"/>
</dbReference>
<keyword evidence="4" id="KW-0378">Hydrolase</keyword>
<feature type="region of interest" description="Disordered" evidence="8">
    <location>
        <begin position="57"/>
        <end position="87"/>
    </location>
</feature>
<evidence type="ECO:0000313" key="10">
    <source>
        <dbReference type="Proteomes" id="UP000694923"/>
    </source>
</evidence>
<evidence type="ECO:0000256" key="2">
    <source>
        <dbReference type="ARBA" id="ARBA00006357"/>
    </source>
</evidence>
<keyword evidence="10" id="KW-1185">Reference proteome</keyword>